<comment type="caution">
    <text evidence="1">The sequence shown here is derived from an EMBL/GenBank/DDBJ whole genome shotgun (WGS) entry which is preliminary data.</text>
</comment>
<organism evidence="1 2">
    <name type="scientific">Dentiscutata heterogama</name>
    <dbReference type="NCBI Taxonomy" id="1316150"/>
    <lineage>
        <taxon>Eukaryota</taxon>
        <taxon>Fungi</taxon>
        <taxon>Fungi incertae sedis</taxon>
        <taxon>Mucoromycota</taxon>
        <taxon>Glomeromycotina</taxon>
        <taxon>Glomeromycetes</taxon>
        <taxon>Diversisporales</taxon>
        <taxon>Gigasporaceae</taxon>
        <taxon>Dentiscutata</taxon>
    </lineage>
</organism>
<sequence length="227" mass="26032">KSQNGNVIDSYLGILQYTTSNDLETYPVRIKGVLLYKKKDIIAIQEKLGINSNTLKQIEHEPNGKTLDDSYELLLELVGNLIPIQRKLGIDINPVLEAELRRDKASSDKPIRLFDLLLSLEDNIVVIQDKLERAEEVDKNIRAQLQKLEEFHGLLEDDPGVILPKYGEMGVKKIRFTEEELPLFPNLTPQQLHEIFVKNLASNNQYSCLESKVKKGKLSRKYIRHSK</sequence>
<proteinExistence type="predicted"/>
<accession>A0ACA9M9B5</accession>
<feature type="non-terminal residue" evidence="1">
    <location>
        <position position="1"/>
    </location>
</feature>
<keyword evidence="2" id="KW-1185">Reference proteome</keyword>
<name>A0ACA9M9B5_9GLOM</name>
<dbReference type="EMBL" id="CAJVPU010007906">
    <property type="protein sequence ID" value="CAG8578088.1"/>
    <property type="molecule type" value="Genomic_DNA"/>
</dbReference>
<evidence type="ECO:0000313" key="1">
    <source>
        <dbReference type="EMBL" id="CAG8578088.1"/>
    </source>
</evidence>
<dbReference type="Proteomes" id="UP000789702">
    <property type="component" value="Unassembled WGS sequence"/>
</dbReference>
<protein>
    <submittedName>
        <fullName evidence="1">7669_t:CDS:1</fullName>
    </submittedName>
</protein>
<reference evidence="1" key="1">
    <citation type="submission" date="2021-06" db="EMBL/GenBank/DDBJ databases">
        <authorList>
            <person name="Kallberg Y."/>
            <person name="Tangrot J."/>
            <person name="Rosling A."/>
        </authorList>
    </citation>
    <scope>NUCLEOTIDE SEQUENCE</scope>
    <source>
        <strain evidence="1">IL203A</strain>
    </source>
</reference>
<evidence type="ECO:0000313" key="2">
    <source>
        <dbReference type="Proteomes" id="UP000789702"/>
    </source>
</evidence>
<gene>
    <name evidence="1" type="ORF">DHETER_LOCUS6348</name>
</gene>